<feature type="compositionally biased region" description="Basic and acidic residues" evidence="1">
    <location>
        <begin position="437"/>
        <end position="457"/>
    </location>
</feature>
<dbReference type="EMBL" id="HBIV01044661">
    <property type="protein sequence ID" value="CAE0679546.1"/>
    <property type="molecule type" value="Transcribed_RNA"/>
</dbReference>
<accession>A0A6V3T056</accession>
<name>A0A6V3T056_9EUKA</name>
<dbReference type="SUPFAM" id="SSF48452">
    <property type="entry name" value="TPR-like"/>
    <property type="match status" value="1"/>
</dbReference>
<dbReference type="EMBL" id="HBIV01044663">
    <property type="protein sequence ID" value="CAE0679548.1"/>
    <property type="molecule type" value="Transcribed_RNA"/>
</dbReference>
<gene>
    <name evidence="2" type="ORF">LGLO00237_LOCUS31331</name>
    <name evidence="3" type="ORF">LGLO00237_LOCUS31333</name>
</gene>
<evidence type="ECO:0000256" key="1">
    <source>
        <dbReference type="SAM" id="MobiDB-lite"/>
    </source>
</evidence>
<sequence>MFDVVCKNDLPVHHLELTHVWVRGRLGPIQVFACVGSIHEVSGNHRKHTSSDQWTRVHAATHEPSTEDLKQMKLDPVVQVKPGETVGLYVHSLAPGDQAIVYNNQFAAVTVEDRHFKVLPGFAHVSNRPFSENCAWGYAWRDGREFVGRLQYGLKWKLWKPEHHKLFPGPFKKMVMTLMLCHRRKSALLSRIPETVLKYIINFCAWDWAGVPEELAICGDDRNPADMIKARREEEYKNAVGLRDEGLRLFDTRDFTDAVQKFAEALAMLRGGITGKRLHLSANLYSLLAHCCLQIADGKDNDVLQFVNTIPANRRAVTIRSLQRQCLEQTYAYGIRALARADRNDTKLISCNHCRIGVASLRLQRLDSSQQESHLLQAVKHFRMCLGIDSSNVEARTGLETAETALRQGTERAEGSSMRNIIEGWDVPMDEEEEEENTRGEEKQGASSMEEEKGGPS</sequence>
<dbReference type="Gene3D" id="1.25.40.10">
    <property type="entry name" value="Tetratricopeptide repeat domain"/>
    <property type="match status" value="1"/>
</dbReference>
<organism evidence="2">
    <name type="scientific">Lotharella globosa</name>
    <dbReference type="NCBI Taxonomy" id="91324"/>
    <lineage>
        <taxon>Eukaryota</taxon>
        <taxon>Sar</taxon>
        <taxon>Rhizaria</taxon>
        <taxon>Cercozoa</taxon>
        <taxon>Chlorarachniophyceae</taxon>
        <taxon>Lotharella</taxon>
    </lineage>
</organism>
<dbReference type="AlphaFoldDB" id="A0A6V3T056"/>
<evidence type="ECO:0000313" key="2">
    <source>
        <dbReference type="EMBL" id="CAE0679546.1"/>
    </source>
</evidence>
<dbReference type="InterPro" id="IPR011990">
    <property type="entry name" value="TPR-like_helical_dom_sf"/>
</dbReference>
<reference evidence="2" key="1">
    <citation type="submission" date="2021-01" db="EMBL/GenBank/DDBJ databases">
        <authorList>
            <person name="Corre E."/>
            <person name="Pelletier E."/>
            <person name="Niang G."/>
            <person name="Scheremetjew M."/>
            <person name="Finn R."/>
            <person name="Kale V."/>
            <person name="Holt S."/>
            <person name="Cochrane G."/>
            <person name="Meng A."/>
            <person name="Brown T."/>
            <person name="Cohen L."/>
        </authorList>
    </citation>
    <scope>NUCLEOTIDE SEQUENCE</scope>
    <source>
        <strain evidence="2">CCCM811</strain>
    </source>
</reference>
<proteinExistence type="predicted"/>
<protein>
    <submittedName>
        <fullName evidence="2">Uncharacterized protein</fullName>
    </submittedName>
</protein>
<feature type="region of interest" description="Disordered" evidence="1">
    <location>
        <begin position="408"/>
        <end position="457"/>
    </location>
</feature>
<evidence type="ECO:0000313" key="3">
    <source>
        <dbReference type="EMBL" id="CAE0679548.1"/>
    </source>
</evidence>